<dbReference type="Proteomes" id="UP001465755">
    <property type="component" value="Unassembled WGS sequence"/>
</dbReference>
<name>A0AAW1PHT6_9CHLO</name>
<feature type="region of interest" description="Disordered" evidence="6">
    <location>
        <begin position="35"/>
        <end position="56"/>
    </location>
</feature>
<dbReference type="EC" id="2.7.4.3" evidence="2"/>
<evidence type="ECO:0000256" key="5">
    <source>
        <dbReference type="ARBA" id="ARBA00022777"/>
    </source>
</evidence>
<keyword evidence="5" id="KW-0418">Kinase</keyword>
<dbReference type="GO" id="GO:0005524">
    <property type="term" value="F:ATP binding"/>
    <property type="evidence" value="ECO:0007669"/>
    <property type="project" value="InterPro"/>
</dbReference>
<evidence type="ECO:0000256" key="2">
    <source>
        <dbReference type="ARBA" id="ARBA00012955"/>
    </source>
</evidence>
<feature type="compositionally biased region" description="Low complexity" evidence="6">
    <location>
        <begin position="591"/>
        <end position="603"/>
    </location>
</feature>
<keyword evidence="4" id="KW-0547">Nucleotide-binding</keyword>
<dbReference type="GO" id="GO:0004017">
    <property type="term" value="F:AMP kinase activity"/>
    <property type="evidence" value="ECO:0007669"/>
    <property type="project" value="UniProtKB-EC"/>
</dbReference>
<organism evidence="7 8">
    <name type="scientific">Symbiochloris irregularis</name>
    <dbReference type="NCBI Taxonomy" id="706552"/>
    <lineage>
        <taxon>Eukaryota</taxon>
        <taxon>Viridiplantae</taxon>
        <taxon>Chlorophyta</taxon>
        <taxon>core chlorophytes</taxon>
        <taxon>Trebouxiophyceae</taxon>
        <taxon>Trebouxiales</taxon>
        <taxon>Trebouxiaceae</taxon>
        <taxon>Symbiochloris</taxon>
    </lineage>
</organism>
<protein>
    <recommendedName>
        <fullName evidence="2">adenylate kinase</fullName>
        <ecNumber evidence="2">2.7.4.3</ecNumber>
    </recommendedName>
</protein>
<dbReference type="SUPFAM" id="SSF52540">
    <property type="entry name" value="P-loop containing nucleoside triphosphate hydrolases"/>
    <property type="match status" value="1"/>
</dbReference>
<dbReference type="PRINTS" id="PR00094">
    <property type="entry name" value="ADENYLTKNASE"/>
</dbReference>
<dbReference type="EMBL" id="JALJOQ010000020">
    <property type="protein sequence ID" value="KAK9809385.1"/>
    <property type="molecule type" value="Genomic_DNA"/>
</dbReference>
<evidence type="ECO:0000256" key="4">
    <source>
        <dbReference type="ARBA" id="ARBA00022741"/>
    </source>
</evidence>
<dbReference type="InterPro" id="IPR000850">
    <property type="entry name" value="Adenylat/UMP-CMP_kin"/>
</dbReference>
<gene>
    <name evidence="7" type="ORF">WJX73_000151</name>
</gene>
<reference evidence="7 8" key="1">
    <citation type="journal article" date="2024" name="Nat. Commun.">
        <title>Phylogenomics reveals the evolutionary origins of lichenization in chlorophyte algae.</title>
        <authorList>
            <person name="Puginier C."/>
            <person name="Libourel C."/>
            <person name="Otte J."/>
            <person name="Skaloud P."/>
            <person name="Haon M."/>
            <person name="Grisel S."/>
            <person name="Petersen M."/>
            <person name="Berrin J.G."/>
            <person name="Delaux P.M."/>
            <person name="Dal Grande F."/>
            <person name="Keller J."/>
        </authorList>
    </citation>
    <scope>NUCLEOTIDE SEQUENCE [LARGE SCALE GENOMIC DNA]</scope>
    <source>
        <strain evidence="7 8">SAG 2036</strain>
    </source>
</reference>
<proteinExistence type="inferred from homology"/>
<evidence type="ECO:0000256" key="1">
    <source>
        <dbReference type="ARBA" id="ARBA00007220"/>
    </source>
</evidence>
<dbReference type="InterPro" id="IPR027417">
    <property type="entry name" value="P-loop_NTPase"/>
</dbReference>
<dbReference type="Gene3D" id="3.40.50.300">
    <property type="entry name" value="P-loop containing nucleotide triphosphate hydrolases"/>
    <property type="match status" value="1"/>
</dbReference>
<comment type="caution">
    <text evidence="7">The sequence shown here is derived from an EMBL/GenBank/DDBJ whole genome shotgun (WGS) entry which is preliminary data.</text>
</comment>
<dbReference type="PANTHER" id="PTHR23359">
    <property type="entry name" value="NUCLEOTIDE KINASE"/>
    <property type="match status" value="1"/>
</dbReference>
<accession>A0AAW1PHT6</accession>
<dbReference type="InterPro" id="IPR033690">
    <property type="entry name" value="Adenylat_kinase_CS"/>
</dbReference>
<evidence type="ECO:0000313" key="7">
    <source>
        <dbReference type="EMBL" id="KAK9809385.1"/>
    </source>
</evidence>
<dbReference type="PROSITE" id="PS00113">
    <property type="entry name" value="ADENYLATE_KINASE"/>
    <property type="match status" value="1"/>
</dbReference>
<evidence type="ECO:0000256" key="3">
    <source>
        <dbReference type="ARBA" id="ARBA00022679"/>
    </source>
</evidence>
<comment type="similarity">
    <text evidence="1">Belongs to the adenylate kinase family.</text>
</comment>
<evidence type="ECO:0000256" key="6">
    <source>
        <dbReference type="SAM" id="MobiDB-lite"/>
    </source>
</evidence>
<keyword evidence="3" id="KW-0808">Transferase</keyword>
<feature type="compositionally biased region" description="Basic and acidic residues" evidence="6">
    <location>
        <begin position="569"/>
        <end position="581"/>
    </location>
</feature>
<evidence type="ECO:0000313" key="8">
    <source>
        <dbReference type="Proteomes" id="UP001465755"/>
    </source>
</evidence>
<sequence length="652" mass="71729">MKSVLVSEGVQWAIRFLSRRKLWPGMTPSLALTVQSNLSQPTDSDVKLSDGGRPAGMRNTQRYGALDMYRGFAVGQGPTTLGSQRHYAQAAAAAAAVGPAACGATPAPAPSDGKPTEDKVSAKAAVIFDSCWRRFEERVKDTYQVPKEIVWLNGAPGSGKGANTPFILESRSLSRAVTMSSLLEGHAGIRDLMDKGELVPDSMVGDALLDVIFDPDQSDGAGLIVDGFPRTAMQVEFLKLLYDKMLTLHLQNAATVNEWRFPRPSFKVVVLYVEQEESVRRQCMRAQLASQHNRRVVDAGTGEMQELRATDADVVKCRRRYDIFKQHYSTLLRLKSYFPFSLIDACGTLEECRTQISRELRYQSSLDLGEATYAAIRHLPLAVELVRKSRQQLVSHLDGYSDHHPELFQQVIEVIDNEAVPLLRRCSLAGHADLKTHNMLFTKAPLAADILIDVLTDRGFSVAHVAEEQIVPVRMDMKSGQIHSRIDLLHHFRITFEKALVRSNTTASRAPDPHDTLKVGRMKSSKGDETADITRSMGPFDPRKGSQEPIVNHSTAGADVHQSAASAVLERKLRRDERAANDSEDDEQELAAANEASSGSSASHPHTDQEHKWDHHFAKKASADQKTAHAHPTPEESYGIAGPDSHARAGGA</sequence>
<keyword evidence="8" id="KW-1185">Reference proteome</keyword>
<feature type="region of interest" description="Disordered" evidence="6">
    <location>
        <begin position="504"/>
        <end position="652"/>
    </location>
</feature>
<feature type="compositionally biased region" description="Basic and acidic residues" evidence="6">
    <location>
        <begin position="605"/>
        <end position="627"/>
    </location>
</feature>
<dbReference type="Pfam" id="PF00406">
    <property type="entry name" value="ADK"/>
    <property type="match status" value="1"/>
</dbReference>
<dbReference type="AlphaFoldDB" id="A0AAW1PHT6"/>